<comment type="caution">
    <text evidence="10">The sequence shown here is derived from an EMBL/GenBank/DDBJ whole genome shotgun (WGS) entry which is preliminary data.</text>
</comment>
<evidence type="ECO:0000256" key="7">
    <source>
        <dbReference type="ARBA" id="ARBA00022989"/>
    </source>
</evidence>
<keyword evidence="7 9" id="KW-1133">Transmembrane helix</keyword>
<name>A0A562ZY61_9BURK</name>
<dbReference type="InterPro" id="IPR004764">
    <property type="entry name" value="MdtF-like"/>
</dbReference>
<dbReference type="AlphaFoldDB" id="A0A562ZY61"/>
<feature type="transmembrane region" description="Helical" evidence="9">
    <location>
        <begin position="895"/>
        <end position="915"/>
    </location>
</feature>
<feature type="transmembrane region" description="Helical" evidence="9">
    <location>
        <begin position="921"/>
        <end position="944"/>
    </location>
</feature>
<accession>A0A562ZY61</accession>
<keyword evidence="6 9" id="KW-0812">Transmembrane</keyword>
<dbReference type="RefSeq" id="WP_145889812.1">
    <property type="nucleotide sequence ID" value="NZ_VOBQ01000001.1"/>
</dbReference>
<dbReference type="FunFam" id="3.30.70.1430:FF:000001">
    <property type="entry name" value="Efflux pump membrane transporter"/>
    <property type="match status" value="1"/>
</dbReference>
<feature type="transmembrane region" description="Helical" evidence="9">
    <location>
        <begin position="965"/>
        <end position="986"/>
    </location>
</feature>
<dbReference type="InterPro" id="IPR027463">
    <property type="entry name" value="AcrB_DN_DC_subdom"/>
</dbReference>
<comment type="subcellular location">
    <subcellularLocation>
        <location evidence="1 9">Cell inner membrane</location>
        <topology evidence="1 9">Multi-pass membrane protein</topology>
    </subcellularLocation>
</comment>
<dbReference type="PANTHER" id="PTHR32063:SF10">
    <property type="entry name" value="EFFLUX PUMP MEMBRANE TRANSPORTER"/>
    <property type="match status" value="1"/>
</dbReference>
<dbReference type="NCBIfam" id="TIGR00915">
    <property type="entry name" value="2A0602"/>
    <property type="match status" value="1"/>
</dbReference>
<dbReference type="Gene3D" id="3.30.70.1320">
    <property type="entry name" value="Multidrug efflux transporter AcrB pore domain like"/>
    <property type="match status" value="1"/>
</dbReference>
<dbReference type="EMBL" id="VOBQ01000001">
    <property type="protein sequence ID" value="TWO73331.1"/>
    <property type="molecule type" value="Genomic_DNA"/>
</dbReference>
<dbReference type="PANTHER" id="PTHR32063">
    <property type="match status" value="1"/>
</dbReference>
<feature type="transmembrane region" description="Helical" evidence="9">
    <location>
        <begin position="392"/>
        <end position="413"/>
    </location>
</feature>
<evidence type="ECO:0000313" key="10">
    <source>
        <dbReference type="EMBL" id="TWO73331.1"/>
    </source>
</evidence>
<evidence type="ECO:0000256" key="1">
    <source>
        <dbReference type="ARBA" id="ARBA00004429"/>
    </source>
</evidence>
<keyword evidence="8 9" id="KW-0472">Membrane</keyword>
<feature type="transmembrane region" description="Helical" evidence="9">
    <location>
        <begin position="870"/>
        <end position="888"/>
    </location>
</feature>
<dbReference type="SUPFAM" id="SSF82714">
    <property type="entry name" value="Multidrug efflux transporter AcrB TolC docking domain, DN and DC subdomains"/>
    <property type="match status" value="2"/>
</dbReference>
<keyword evidence="5 9" id="KW-0997">Cell inner membrane</keyword>
<keyword evidence="4" id="KW-1003">Cell membrane</keyword>
<dbReference type="Proteomes" id="UP000318199">
    <property type="component" value="Unassembled WGS sequence"/>
</dbReference>
<dbReference type="Gene3D" id="3.30.70.1430">
    <property type="entry name" value="Multidrug efflux transporter AcrB pore domain"/>
    <property type="match status" value="2"/>
</dbReference>
<keyword evidence="3 9" id="KW-0813">Transport</keyword>
<dbReference type="Gene3D" id="3.30.70.1440">
    <property type="entry name" value="Multidrug efflux transporter AcrB pore domain"/>
    <property type="match status" value="1"/>
</dbReference>
<dbReference type="GO" id="GO:0042910">
    <property type="term" value="F:xenobiotic transmembrane transporter activity"/>
    <property type="evidence" value="ECO:0007669"/>
    <property type="project" value="TreeGrafter"/>
</dbReference>
<evidence type="ECO:0000313" key="11">
    <source>
        <dbReference type="Proteomes" id="UP000318199"/>
    </source>
</evidence>
<dbReference type="GO" id="GO:0005886">
    <property type="term" value="C:plasma membrane"/>
    <property type="evidence" value="ECO:0007669"/>
    <property type="project" value="UniProtKB-SubCell"/>
</dbReference>
<evidence type="ECO:0000256" key="5">
    <source>
        <dbReference type="ARBA" id="ARBA00022519"/>
    </source>
</evidence>
<feature type="transmembrane region" description="Helical" evidence="9">
    <location>
        <begin position="541"/>
        <end position="558"/>
    </location>
</feature>
<evidence type="ECO:0000256" key="2">
    <source>
        <dbReference type="ARBA" id="ARBA00010942"/>
    </source>
</evidence>
<organism evidence="10 11">
    <name type="scientific">Caenimonas sedimenti</name>
    <dbReference type="NCBI Taxonomy" id="2596921"/>
    <lineage>
        <taxon>Bacteria</taxon>
        <taxon>Pseudomonadati</taxon>
        <taxon>Pseudomonadota</taxon>
        <taxon>Betaproteobacteria</taxon>
        <taxon>Burkholderiales</taxon>
        <taxon>Comamonadaceae</taxon>
        <taxon>Caenimonas</taxon>
    </lineage>
</organism>
<dbReference type="NCBIfam" id="NF000282">
    <property type="entry name" value="RND_permease_1"/>
    <property type="match status" value="1"/>
</dbReference>
<comment type="similarity">
    <text evidence="2 9">Belongs to the resistance-nodulation-cell division (RND) (TC 2.A.6) family.</text>
</comment>
<evidence type="ECO:0000256" key="9">
    <source>
        <dbReference type="RuleBase" id="RU364070"/>
    </source>
</evidence>
<sequence>MAKFFIDRPIFAWVIALFIIVMGSVAITQLPISQYPPVAPPAIVVSANYPGASAKTLEESVISVIEQEMNGSPGLIYMESVTQANGSGQITLSFQPGTNPDLAQVDVQNRLSRASPRLPSAVTQQGVRVEKSRSNFLLFTILSSDDPAMTPVRLGDYASRAVLPEIQRIPGVGQAQLFGTEHAMRIWIDPAKLVSFNMAAAEVTAAIRAQNAQVSSGSIGELPNISGQGIAATVVVSGQLNSVEQFGNIVLRANADGSAVRLKDVARIELGAQNYATSARLNGKPSTGIGVQLSPTGNALATADAIKKRMGELAAFFPSGTKWDIPYDSSRFIRISITQVVVTLLEAVALVFLVMFLFLQNWRYTIIPTLVVPIALLGTFATLLALGFSINVLTMFGMVLVIGIVVDDAIVVVENVERIMSEEGLEPRAATRKAMGQIQGAIIGVTVVLVSVFVPLAFFAGSTGNIYRQFAAVMVASIGFSAFMALSLTPALCATLLKPVEAGHHHEKRGFYGWFNRLFARTAKGYEGLVARILKKAARYLVIYGAIIGVVALLYTRLPTSFLPAEDQGNMLVNVQLPPGATQQRTSAVMTQVEEFILKQPEVQSMVSVLGFSFSGQGQNAALAFTTLKDWDLRPEPSQSAQALAGRAFGGLSGIRDAFIFPLSPPPIPELGTASGITFRLQDRGGAGHQALTAARNQLLGLAAQSKVLTQVRPDGLEDASQLQLDIDRDKASALGVSFDAINAALSTALGSSYVNDFPNRGRLQRVIVQADAPARMQPDDLLELNAISATGKAVPLSAFATTRWITGPMQTVRYNGYPAMRISGAPAPGYSTGAAMAEMERLAAQLPQGFGYEWTGQSREEKLAGAQAMILYGFAILAVFLCLAALYESWSIPLAVILVVPLGVLGVLVATWLRGYSNDVYFQVGLITIIGISAKNAILIIEFAKDLQAQGKGVIEAALAAAHLRFRPIVMTSLAFGLGVLPLALATGAGSASQRAIGTGVLGGMLTGTALAVFFVPVFFVVVRGFFKDSERQRKLYAHEMEPELPKGATAGDQV</sequence>
<dbReference type="PRINTS" id="PR00702">
    <property type="entry name" value="ACRIFLAVINRP"/>
</dbReference>
<evidence type="ECO:0000256" key="3">
    <source>
        <dbReference type="ARBA" id="ARBA00022448"/>
    </source>
</evidence>
<dbReference type="GO" id="GO:0015562">
    <property type="term" value="F:efflux transmembrane transporter activity"/>
    <property type="evidence" value="ECO:0007669"/>
    <property type="project" value="InterPro"/>
</dbReference>
<protein>
    <recommendedName>
        <fullName evidence="9">Efflux pump membrane transporter</fullName>
    </recommendedName>
</protein>
<feature type="transmembrane region" description="Helical" evidence="9">
    <location>
        <begin position="366"/>
        <end position="386"/>
    </location>
</feature>
<feature type="transmembrane region" description="Helical" evidence="9">
    <location>
        <begin position="466"/>
        <end position="488"/>
    </location>
</feature>
<dbReference type="SUPFAM" id="SSF82866">
    <property type="entry name" value="Multidrug efflux transporter AcrB transmembrane domain"/>
    <property type="match status" value="2"/>
</dbReference>
<dbReference type="Pfam" id="PF00873">
    <property type="entry name" value="ACR_tran"/>
    <property type="match status" value="1"/>
</dbReference>
<evidence type="ECO:0000256" key="8">
    <source>
        <dbReference type="ARBA" id="ARBA00023136"/>
    </source>
</evidence>
<comment type="caution">
    <text evidence="9">Lacks conserved residue(s) required for the propagation of feature annotation.</text>
</comment>
<dbReference type="GO" id="GO:0009636">
    <property type="term" value="P:response to toxic substance"/>
    <property type="evidence" value="ECO:0007669"/>
    <property type="project" value="UniProtKB-ARBA"/>
</dbReference>
<dbReference type="InterPro" id="IPR001036">
    <property type="entry name" value="Acrflvin-R"/>
</dbReference>
<evidence type="ECO:0000256" key="6">
    <source>
        <dbReference type="ARBA" id="ARBA00022692"/>
    </source>
</evidence>
<reference evidence="10 11" key="1">
    <citation type="submission" date="2019-07" db="EMBL/GenBank/DDBJ databases">
        <title>Caenimonas sedimenti sp. nov., isolated from activated sludge.</title>
        <authorList>
            <person name="Xu J."/>
        </authorList>
    </citation>
    <scope>NUCLEOTIDE SEQUENCE [LARGE SCALE GENOMIC DNA]</scope>
    <source>
        <strain evidence="10 11">HX-9-20</strain>
    </source>
</reference>
<gene>
    <name evidence="10" type="ORF">FN976_00340</name>
</gene>
<keyword evidence="11" id="KW-1185">Reference proteome</keyword>
<dbReference type="Gene3D" id="1.20.1640.10">
    <property type="entry name" value="Multidrug efflux transporter AcrB transmembrane domain"/>
    <property type="match status" value="2"/>
</dbReference>
<dbReference type="FunFam" id="1.20.1640.10:FF:000001">
    <property type="entry name" value="Efflux pump membrane transporter"/>
    <property type="match status" value="1"/>
</dbReference>
<feature type="transmembrane region" description="Helical" evidence="9">
    <location>
        <begin position="1006"/>
        <end position="1028"/>
    </location>
</feature>
<proteinExistence type="inferred from homology"/>
<evidence type="ECO:0000256" key="4">
    <source>
        <dbReference type="ARBA" id="ARBA00022475"/>
    </source>
</evidence>
<dbReference type="SUPFAM" id="SSF82693">
    <property type="entry name" value="Multidrug efflux transporter AcrB pore domain, PN1, PN2, PC1 and PC2 subdomains"/>
    <property type="match status" value="3"/>
</dbReference>
<feature type="transmembrane region" description="Helical" evidence="9">
    <location>
        <begin position="434"/>
        <end position="460"/>
    </location>
</feature>
<dbReference type="OrthoDB" id="9176627at2"/>
<feature type="transmembrane region" description="Helical" evidence="9">
    <location>
        <begin position="340"/>
        <end position="359"/>
    </location>
</feature>
<dbReference type="Gene3D" id="3.30.2090.10">
    <property type="entry name" value="Multidrug efflux transporter AcrB TolC docking domain, DN and DC subdomains"/>
    <property type="match status" value="2"/>
</dbReference>